<dbReference type="InterPro" id="IPR050696">
    <property type="entry name" value="FtsA/MreB"/>
</dbReference>
<dbReference type="Gene3D" id="3.30.1490.300">
    <property type="match status" value="1"/>
</dbReference>
<proteinExistence type="predicted"/>
<evidence type="ECO:0000256" key="1">
    <source>
        <dbReference type="SAM" id="MobiDB-lite"/>
    </source>
</evidence>
<dbReference type="AlphaFoldDB" id="D6GS60"/>
<keyword evidence="3" id="KW-1185">Reference proteome</keyword>
<dbReference type="InterPro" id="IPR005883">
    <property type="entry name" value="PilM"/>
</dbReference>
<feature type="region of interest" description="Disordered" evidence="1">
    <location>
        <begin position="1"/>
        <end position="38"/>
    </location>
</feature>
<accession>D6GS60</accession>
<dbReference type="EMBL" id="CP002390">
    <property type="protein sequence ID" value="EFE28501.1"/>
    <property type="molecule type" value="Genomic_DNA"/>
</dbReference>
<dbReference type="Pfam" id="PF11104">
    <property type="entry name" value="PilM_2"/>
    <property type="match status" value="1"/>
</dbReference>
<sequence length="466" mass="53093">MKKNKETGPLEQEQKNNRSQEKKKPFSKNKASKKTKNSKIKNRTVLSLDFGSHEIKGVYGKVENNKVLVNSIFKGSVENSWYRDGRVENMDAAKNNMIDILKKNKIKNTDAVCTVESTDIIKREITIPKVEEKDILPLINYEIGQYLPIDIDSYVIQYKVLSEFVENDLNKLQVLVTAMPKPIVENLLQLVQSCQLTPYVLDVHFNSLEKLIQMEIASGTDGRNNWDKNVALVDFGVQKTNITLFSNGKYAFNSIIDYGEKDLYDIVKSKCNEPNRLSLDEIHHIMDGMFVSFEPEKTENIGESDVEAGHENLSQEYPYLNTETPVAPYGNSEQGINNFEMTSQNTLTNEVDKIVQETGIESLRQTYMNFSNVADLNQSMVRSISQLADEINKTIRYFAMKKVQNQVDKIYLYGGSSKIKGLEAFLENYCDISAENVPRLYCVQLNKNSDFDVSQYLNALGAIIRL</sequence>
<protein>
    <submittedName>
        <fullName evidence="2">Type IV pilus assembly protein PilM</fullName>
    </submittedName>
</protein>
<name>D6GS60_FILAD</name>
<dbReference type="eggNOG" id="COG4972">
    <property type="taxonomic scope" value="Bacteria"/>
</dbReference>
<dbReference type="STRING" id="546269.HMPREF0389_00416"/>
<dbReference type="KEGG" id="faa:HMPREF0389_00416"/>
<reference evidence="3" key="1">
    <citation type="submission" date="2010-12" db="EMBL/GenBank/DDBJ databases">
        <title>The genome sequence of Filifactor alocis strain ATCC 35896.</title>
        <authorList>
            <consortium name="The Broad Institute Genome Sequencing Platform"/>
            <person name="Ward D."/>
            <person name="Earl A."/>
            <person name="Feldgarden M."/>
            <person name="Young S.K."/>
            <person name="Gargeya S."/>
            <person name="Zeng Q."/>
            <person name="Alvarado L."/>
            <person name="Berlin A."/>
            <person name="Bochicchio J."/>
            <person name="Chapman S.B."/>
            <person name="Chen Z."/>
            <person name="Freedman E."/>
            <person name="Gellesch M."/>
            <person name="Goldberg J."/>
            <person name="Griggs A."/>
            <person name="Gujja S."/>
            <person name="Heilman E."/>
            <person name="Heiman D."/>
            <person name="Howarth C."/>
            <person name="Mehta T."/>
            <person name="Neiman D."/>
            <person name="Pearson M."/>
            <person name="Roberts A."/>
            <person name="Saif S."/>
            <person name="Shea T."/>
            <person name="Shenoy N."/>
            <person name="Sisk P."/>
            <person name="Stolte C."/>
            <person name="Sykes S."/>
            <person name="White J."/>
            <person name="Yandava C."/>
            <person name="Izard J."/>
            <person name="Blanton J.M."/>
            <person name="Baranova O.V."/>
            <person name="Tanner A.C."/>
            <person name="Dewhirst F.E."/>
            <person name="Haas B."/>
            <person name="Nusbaum C."/>
            <person name="Birren B."/>
        </authorList>
    </citation>
    <scope>NUCLEOTIDE SEQUENCE [LARGE SCALE GENOMIC DNA]</scope>
    <source>
        <strain evidence="3">ATCC 35896 / D40 B5</strain>
    </source>
</reference>
<dbReference type="Gene3D" id="3.30.420.40">
    <property type="match status" value="1"/>
</dbReference>
<evidence type="ECO:0000313" key="3">
    <source>
        <dbReference type="Proteomes" id="UP000007468"/>
    </source>
</evidence>
<organism evidence="2 3">
    <name type="scientific">Filifactor alocis (strain ATCC 35896 / CCUG 47790 / D40 B5)</name>
    <name type="common">Fusobacterium alocis</name>
    <dbReference type="NCBI Taxonomy" id="546269"/>
    <lineage>
        <taxon>Bacteria</taxon>
        <taxon>Bacillati</taxon>
        <taxon>Bacillota</taxon>
        <taxon>Clostridia</taxon>
        <taxon>Peptostreptococcales</taxon>
        <taxon>Filifactoraceae</taxon>
        <taxon>Filifactor</taxon>
    </lineage>
</organism>
<dbReference type="PANTHER" id="PTHR32432:SF3">
    <property type="entry name" value="ETHANOLAMINE UTILIZATION PROTEIN EUTJ"/>
    <property type="match status" value="1"/>
</dbReference>
<evidence type="ECO:0000313" key="2">
    <source>
        <dbReference type="EMBL" id="EFE28501.1"/>
    </source>
</evidence>
<dbReference type="SUPFAM" id="SSF53067">
    <property type="entry name" value="Actin-like ATPase domain"/>
    <property type="match status" value="2"/>
</dbReference>
<dbReference type="Proteomes" id="UP000007468">
    <property type="component" value="Chromosome"/>
</dbReference>
<dbReference type="InterPro" id="IPR043129">
    <property type="entry name" value="ATPase_NBD"/>
</dbReference>
<feature type="compositionally biased region" description="Basic residues" evidence="1">
    <location>
        <begin position="25"/>
        <end position="38"/>
    </location>
</feature>
<dbReference type="CDD" id="cd24049">
    <property type="entry name" value="ASKHA_NBD_PilM"/>
    <property type="match status" value="1"/>
</dbReference>
<feature type="compositionally biased region" description="Basic and acidic residues" evidence="1">
    <location>
        <begin position="1"/>
        <end position="24"/>
    </location>
</feature>
<gene>
    <name evidence="2" type="ordered locus">HMPREF0389_00416</name>
</gene>
<dbReference type="PANTHER" id="PTHR32432">
    <property type="entry name" value="CELL DIVISION PROTEIN FTSA-RELATED"/>
    <property type="match status" value="1"/>
</dbReference>